<dbReference type="Gene3D" id="1.10.10.10">
    <property type="entry name" value="Winged helix-like DNA-binding domain superfamily/Winged helix DNA-binding domain"/>
    <property type="match status" value="1"/>
</dbReference>
<evidence type="ECO:0000256" key="3">
    <source>
        <dbReference type="ARBA" id="ARBA00023015"/>
    </source>
</evidence>
<evidence type="ECO:0000313" key="7">
    <source>
        <dbReference type="Proteomes" id="UP000199416"/>
    </source>
</evidence>
<evidence type="ECO:0000259" key="5">
    <source>
        <dbReference type="PROSITE" id="PS50921"/>
    </source>
</evidence>
<dbReference type="InterPro" id="IPR003018">
    <property type="entry name" value="GAF"/>
</dbReference>
<dbReference type="PIRSF" id="PIRSF036625">
    <property type="entry name" value="GAF_ANTAR"/>
    <property type="match status" value="1"/>
</dbReference>
<organism evidence="6 7">
    <name type="scientific">Geodermatophilus telluris</name>
    <dbReference type="NCBI Taxonomy" id="1190417"/>
    <lineage>
        <taxon>Bacteria</taxon>
        <taxon>Bacillati</taxon>
        <taxon>Actinomycetota</taxon>
        <taxon>Actinomycetes</taxon>
        <taxon>Geodermatophilales</taxon>
        <taxon>Geodermatophilaceae</taxon>
        <taxon>Geodermatophilus</taxon>
    </lineage>
</organism>
<dbReference type="STRING" id="1190417.SAMN05660690_3239"/>
<proteinExistence type="predicted"/>
<keyword evidence="7" id="KW-1185">Reference proteome</keyword>
<feature type="domain" description="ANTAR" evidence="5">
    <location>
        <begin position="174"/>
        <end position="235"/>
    </location>
</feature>
<dbReference type="SMART" id="SM01012">
    <property type="entry name" value="ANTAR"/>
    <property type="match status" value="1"/>
</dbReference>
<dbReference type="InterPro" id="IPR005561">
    <property type="entry name" value="ANTAR"/>
</dbReference>
<keyword evidence="4" id="KW-0804">Transcription</keyword>
<protein>
    <submittedName>
        <fullName evidence="6">ANTAR domain-containing protein</fullName>
    </submittedName>
</protein>
<dbReference type="InterPro" id="IPR029016">
    <property type="entry name" value="GAF-like_dom_sf"/>
</dbReference>
<gene>
    <name evidence="6" type="ORF">SAMN05660690_3239</name>
</gene>
<dbReference type="Proteomes" id="UP000199416">
    <property type="component" value="Unassembled WGS sequence"/>
</dbReference>
<name>A0A1G6RL76_9ACTN</name>
<dbReference type="GO" id="GO:0003723">
    <property type="term" value="F:RNA binding"/>
    <property type="evidence" value="ECO:0007669"/>
    <property type="project" value="InterPro"/>
</dbReference>
<dbReference type="InterPro" id="IPR011006">
    <property type="entry name" value="CheY-like_superfamily"/>
</dbReference>
<dbReference type="InterPro" id="IPR036388">
    <property type="entry name" value="WH-like_DNA-bd_sf"/>
</dbReference>
<keyword evidence="1" id="KW-0808">Transferase</keyword>
<dbReference type="SMART" id="SM00065">
    <property type="entry name" value="GAF"/>
    <property type="match status" value="1"/>
</dbReference>
<reference evidence="7" key="1">
    <citation type="submission" date="2016-10" db="EMBL/GenBank/DDBJ databases">
        <authorList>
            <person name="Varghese N."/>
            <person name="Submissions S."/>
        </authorList>
    </citation>
    <scope>NUCLEOTIDE SEQUENCE [LARGE SCALE GENOMIC DNA]</scope>
    <source>
        <strain evidence="7">DSM 45421</strain>
    </source>
</reference>
<dbReference type="Pfam" id="PF13185">
    <property type="entry name" value="GAF_2"/>
    <property type="match status" value="1"/>
</dbReference>
<dbReference type="EMBL" id="FMZF01000005">
    <property type="protein sequence ID" value="SDD05420.1"/>
    <property type="molecule type" value="Genomic_DNA"/>
</dbReference>
<evidence type="ECO:0000256" key="4">
    <source>
        <dbReference type="ARBA" id="ARBA00023163"/>
    </source>
</evidence>
<dbReference type="GO" id="GO:0016301">
    <property type="term" value="F:kinase activity"/>
    <property type="evidence" value="ECO:0007669"/>
    <property type="project" value="UniProtKB-KW"/>
</dbReference>
<keyword evidence="2" id="KW-0418">Kinase</keyword>
<keyword evidence="3" id="KW-0805">Transcription regulation</keyword>
<evidence type="ECO:0000256" key="2">
    <source>
        <dbReference type="ARBA" id="ARBA00022777"/>
    </source>
</evidence>
<dbReference type="AlphaFoldDB" id="A0A1G6RL76"/>
<dbReference type="InterPro" id="IPR012074">
    <property type="entry name" value="GAF_ANTAR"/>
</dbReference>
<dbReference type="SUPFAM" id="SSF55781">
    <property type="entry name" value="GAF domain-like"/>
    <property type="match status" value="1"/>
</dbReference>
<evidence type="ECO:0000313" key="6">
    <source>
        <dbReference type="EMBL" id="SDD05420.1"/>
    </source>
</evidence>
<dbReference type="SUPFAM" id="SSF52172">
    <property type="entry name" value="CheY-like"/>
    <property type="match status" value="1"/>
</dbReference>
<dbReference type="PROSITE" id="PS50921">
    <property type="entry name" value="ANTAR"/>
    <property type="match status" value="1"/>
</dbReference>
<sequence length="243" mass="25246">MRQDAPQPMPLADELSVVSARVSGLLLSEETVAAALGLVSSLLLETVPEAAGAGVTIVDRSGRRTSGATDPRVERADALQYELDEGPCLAAVAGRTLVRVEDLRTDGRWPRWAAAAVDLGLVSCASAPLVAGDRALGALKVYRGGAGGFTAHDARVLTLSAAQAALLVTHVTARERARRASDDLRRAVAARDVVSTAKGVLMARHGIGEETALAMLLSRSGGDAGTLRQAARAVVDSAVRRLR</sequence>
<dbReference type="Gene3D" id="3.30.450.40">
    <property type="match status" value="1"/>
</dbReference>
<evidence type="ECO:0000256" key="1">
    <source>
        <dbReference type="ARBA" id="ARBA00022679"/>
    </source>
</evidence>
<accession>A0A1G6RL76</accession>
<dbReference type="Pfam" id="PF03861">
    <property type="entry name" value="ANTAR"/>
    <property type="match status" value="1"/>
</dbReference>